<dbReference type="AlphaFoldDB" id="A0A5R9GRX5"/>
<protein>
    <recommendedName>
        <fullName evidence="4">PQ-loop repeat-containing protein</fullName>
    </recommendedName>
</protein>
<evidence type="ECO:0000313" key="2">
    <source>
        <dbReference type="EMBL" id="TLS67845.1"/>
    </source>
</evidence>
<evidence type="ECO:0008006" key="4">
    <source>
        <dbReference type="Google" id="ProtNLM"/>
    </source>
</evidence>
<comment type="caution">
    <text evidence="2">The sequence shown here is derived from an EMBL/GenBank/DDBJ whole genome shotgun (WGS) entry which is preliminary data.</text>
</comment>
<organism evidence="2 3">
    <name type="scientific">Mariprofundus erugo</name>
    <dbReference type="NCBI Taxonomy" id="2528639"/>
    <lineage>
        <taxon>Bacteria</taxon>
        <taxon>Pseudomonadati</taxon>
        <taxon>Pseudomonadota</taxon>
        <taxon>Candidatius Mariprofundia</taxon>
        <taxon>Mariprofundales</taxon>
        <taxon>Mariprofundaceae</taxon>
        <taxon>Mariprofundus</taxon>
    </lineage>
</organism>
<keyword evidence="1" id="KW-0812">Transmembrane</keyword>
<keyword evidence="1" id="KW-1133">Transmembrane helix</keyword>
<proteinExistence type="predicted"/>
<dbReference type="OrthoDB" id="5296839at2"/>
<sequence>MNIDLWQLLGSAAALSFTLGFVDQLRITFKTREVDGLSLLQWLVFAAASAAFAAYYVHLEQWMMVAVSIFGTSCCVTMLALIFKFRHRE</sequence>
<reference evidence="2 3" key="1">
    <citation type="journal article" date="2019" name="Appl. Environ. Microbiol.">
        <title>Environmental Evidence and Genomic Insight of Iron-oxidizing Bacteria Preference Towards More Corrosion Resistant Stainless Steel at Higher Salinities.</title>
        <authorList>
            <person name="Garrison C.E."/>
            <person name="Price K.A."/>
            <person name="Field E.K."/>
        </authorList>
    </citation>
    <scope>NUCLEOTIDE SEQUENCE [LARGE SCALE GENOMIC DNA]</scope>
    <source>
        <strain evidence="2 3">P3</strain>
    </source>
</reference>
<feature type="transmembrane region" description="Helical" evidence="1">
    <location>
        <begin position="37"/>
        <end position="56"/>
    </location>
</feature>
<dbReference type="RefSeq" id="WP_138238741.1">
    <property type="nucleotide sequence ID" value="NZ_VBRY01000004.1"/>
</dbReference>
<evidence type="ECO:0000256" key="1">
    <source>
        <dbReference type="SAM" id="Phobius"/>
    </source>
</evidence>
<dbReference type="Proteomes" id="UP000306585">
    <property type="component" value="Unassembled WGS sequence"/>
</dbReference>
<dbReference type="Gene3D" id="1.20.1280.290">
    <property type="match status" value="1"/>
</dbReference>
<evidence type="ECO:0000313" key="3">
    <source>
        <dbReference type="Proteomes" id="UP000306585"/>
    </source>
</evidence>
<feature type="transmembrane region" description="Helical" evidence="1">
    <location>
        <begin position="62"/>
        <end position="83"/>
    </location>
</feature>
<gene>
    <name evidence="2" type="ORF">FEF65_05190</name>
</gene>
<keyword evidence="3" id="KW-1185">Reference proteome</keyword>
<accession>A0A5R9GRX5</accession>
<name>A0A5R9GRX5_9PROT</name>
<keyword evidence="1" id="KW-0472">Membrane</keyword>
<feature type="transmembrane region" description="Helical" evidence="1">
    <location>
        <begin position="6"/>
        <end position="25"/>
    </location>
</feature>
<dbReference type="EMBL" id="VBRY01000004">
    <property type="protein sequence ID" value="TLS67845.1"/>
    <property type="molecule type" value="Genomic_DNA"/>
</dbReference>